<keyword evidence="1" id="KW-0560">Oxidoreductase</keyword>
<accession>A0ABV3P6W5</accession>
<organism evidence="3 4">
    <name type="scientific">Kineococcus endophyticus</name>
    <dbReference type="NCBI Taxonomy" id="1181883"/>
    <lineage>
        <taxon>Bacteria</taxon>
        <taxon>Bacillati</taxon>
        <taxon>Actinomycetota</taxon>
        <taxon>Actinomycetes</taxon>
        <taxon>Kineosporiales</taxon>
        <taxon>Kineosporiaceae</taxon>
        <taxon>Kineococcus</taxon>
    </lineage>
</organism>
<comment type="caution">
    <text evidence="3">The sequence shown here is derived from an EMBL/GenBank/DDBJ whole genome shotgun (WGS) entry which is preliminary data.</text>
</comment>
<reference evidence="3 4" key="1">
    <citation type="submission" date="2024-07" db="EMBL/GenBank/DDBJ databases">
        <authorList>
            <person name="Thanompreechachai J."/>
            <person name="Duangmal K."/>
        </authorList>
    </citation>
    <scope>NUCLEOTIDE SEQUENCE [LARGE SCALE GENOMIC DNA]</scope>
    <source>
        <strain evidence="3 4">KCTC 19886</strain>
    </source>
</reference>
<sequence length="469" mass="47000">MSASLPDVVVGLTAPRESPLRVTTRDLPAAADSLAASPTPAPGTATLPDEVPGLVLADGPGGPTSTPGATGDLLDVLAPTTGERLLRVEDTGPDLARDIATAVAATSRTDWAWLSAQDRARFLFAVSDVLAGHVRALAVTAALTTGRPLAAGFTLDAPAAHAAAFSAAGWADKLESVGAAHRPGGGVVVLLTTWRTSTADALSAVVAALATGCGVVLRARPAAAATARQFVRLLEEAGLPSGLVRSAPGADAATDAVLWAHPDLVAVRADGSAEDLRSVGVALAGRGTPLLQRPDAPHVDVVLAGADLEAVSVALVEAAIGGAHERPGGSRVLAHRSVVDALVARVAPAVSRLHTGHPLDRATAVGPVPTPHLARAAREVLDATAGLPAGLPPGGWWAPPGIATVGRHSAWPPPGPVLGVRSVRSADDALTHLAGAGSVTVWGGELGTEVPAPPDARRDALDLLRACRG</sequence>
<dbReference type="Proteomes" id="UP001555826">
    <property type="component" value="Unassembled WGS sequence"/>
</dbReference>
<dbReference type="Pfam" id="PF00171">
    <property type="entry name" value="Aldedh"/>
    <property type="match status" value="1"/>
</dbReference>
<keyword evidence="4" id="KW-1185">Reference proteome</keyword>
<feature type="domain" description="Aldehyde dehydrogenase" evidence="2">
    <location>
        <begin position="74"/>
        <end position="382"/>
    </location>
</feature>
<dbReference type="EMBL" id="JBFNQN010000007">
    <property type="protein sequence ID" value="MEW9265370.1"/>
    <property type="molecule type" value="Genomic_DNA"/>
</dbReference>
<dbReference type="InterPro" id="IPR016161">
    <property type="entry name" value="Ald_DH/histidinol_DH"/>
</dbReference>
<dbReference type="Gene3D" id="3.40.309.10">
    <property type="entry name" value="Aldehyde Dehydrogenase, Chain A, domain 2"/>
    <property type="match status" value="1"/>
</dbReference>
<proteinExistence type="predicted"/>
<evidence type="ECO:0000259" key="2">
    <source>
        <dbReference type="Pfam" id="PF00171"/>
    </source>
</evidence>
<dbReference type="InterPro" id="IPR015590">
    <property type="entry name" value="Aldehyde_DH_dom"/>
</dbReference>
<dbReference type="InterPro" id="IPR016162">
    <property type="entry name" value="Ald_DH_N"/>
</dbReference>
<evidence type="ECO:0000313" key="3">
    <source>
        <dbReference type="EMBL" id="MEW9265370.1"/>
    </source>
</evidence>
<dbReference type="SUPFAM" id="SSF53720">
    <property type="entry name" value="ALDH-like"/>
    <property type="match status" value="1"/>
</dbReference>
<dbReference type="Gene3D" id="3.40.605.10">
    <property type="entry name" value="Aldehyde Dehydrogenase, Chain A, domain 1"/>
    <property type="match status" value="1"/>
</dbReference>
<name>A0ABV3P6W5_9ACTN</name>
<evidence type="ECO:0000256" key="1">
    <source>
        <dbReference type="ARBA" id="ARBA00023002"/>
    </source>
</evidence>
<protein>
    <submittedName>
        <fullName evidence="3">Aldehyde dehydrogenase family protein</fullName>
    </submittedName>
</protein>
<evidence type="ECO:0000313" key="4">
    <source>
        <dbReference type="Proteomes" id="UP001555826"/>
    </source>
</evidence>
<dbReference type="PANTHER" id="PTHR11699">
    <property type="entry name" value="ALDEHYDE DEHYDROGENASE-RELATED"/>
    <property type="match status" value="1"/>
</dbReference>
<gene>
    <name evidence="3" type="ORF">AB1207_11475</name>
</gene>
<dbReference type="RefSeq" id="WP_367638413.1">
    <property type="nucleotide sequence ID" value="NZ_JBFNQN010000007.1"/>
</dbReference>
<dbReference type="InterPro" id="IPR016163">
    <property type="entry name" value="Ald_DH_C"/>
</dbReference>